<dbReference type="InterPro" id="IPR017853">
    <property type="entry name" value="GH"/>
</dbReference>
<proteinExistence type="predicted"/>
<keyword evidence="4" id="KW-1185">Reference proteome</keyword>
<sequence>MIPLKAYLRSAYLFLSIFAHFHANAASPVISARADQIEISLPLELQGQGIEVTVRLPYQTEEQTFTVWKGQASPSVTFNRIQEGYDLYYGRFNIVVANSRETLDANRWVTDTSLLGAATFAIPHPSNKKGLNSAVGLEDPIALGASHIVENISIDQLIDLESKNSPYQVTVDAKTVHFRASYVENLDTRLKAFHQAGIRTLGILLKTIKWQGSRNDSPLTHPRSEINNPHALIGAFNLTNEEGYLYYRAALEFLASRYTREDAKFGILAGMIVGNEVQSHSVWYNMGPASIEEVTDNYHRAVRIAELAGKQAHSDWRVFVSLTHHWHAMATPGSPERGFSGRGFIDAFGKLSKKSGDFPWGVAWHPYPEDLFEPAFWLNFSATPYFDSPLVTMKNLEVLVAYLKQPHLRFGHQTREIVLSEQGFHGPAGAEPELKQAVALAYALELVQQIPEITAFHLHRHVDHPHEGGLMLGLRRHGPKGAEDIGPKKPSYSVFKAFGEKNWLEETQFALDYLDRDSWEKLYPGPESVGLAQPNSNESGIIDLYRLFVDANVANALDAKSASFLKSAGWLAPSIFVHPKDGVPASISWQIELPEIDENQSLALTFGTGIAHESSNGVTFSVQLDGREVYRQEKTDGTYTSHLVDLTGKAGSSRELSLIIDPGADIEYDWAHWVEPIIRIQN</sequence>
<dbReference type="EMBL" id="JACYFG010000051">
    <property type="protein sequence ID" value="MBD5781631.1"/>
    <property type="molecule type" value="Genomic_DNA"/>
</dbReference>
<feature type="domain" description="DUF5722" evidence="2">
    <location>
        <begin position="123"/>
        <end position="521"/>
    </location>
</feature>
<dbReference type="AlphaFoldDB" id="A0A927FC51"/>
<evidence type="ECO:0000259" key="2">
    <source>
        <dbReference type="Pfam" id="PF18989"/>
    </source>
</evidence>
<name>A0A927FC51_9BACT</name>
<dbReference type="Gene3D" id="3.20.20.80">
    <property type="entry name" value="Glycosidases"/>
    <property type="match status" value="1"/>
</dbReference>
<gene>
    <name evidence="3" type="ORF">IEN85_19170</name>
</gene>
<evidence type="ECO:0000313" key="4">
    <source>
        <dbReference type="Proteomes" id="UP000622317"/>
    </source>
</evidence>
<keyword evidence="1" id="KW-0732">Signal</keyword>
<dbReference type="InterPro" id="IPR043780">
    <property type="entry name" value="DUF5722"/>
</dbReference>
<feature type="chain" id="PRO_5037968197" description="DUF5722 domain-containing protein" evidence="1">
    <location>
        <begin position="26"/>
        <end position="682"/>
    </location>
</feature>
<comment type="caution">
    <text evidence="3">The sequence shown here is derived from an EMBL/GenBank/DDBJ whole genome shotgun (WGS) entry which is preliminary data.</text>
</comment>
<evidence type="ECO:0000256" key="1">
    <source>
        <dbReference type="SAM" id="SignalP"/>
    </source>
</evidence>
<dbReference type="Pfam" id="PF18989">
    <property type="entry name" value="DUF5722"/>
    <property type="match status" value="1"/>
</dbReference>
<accession>A0A927FC51</accession>
<organism evidence="3 4">
    <name type="scientific">Pelagicoccus enzymogenes</name>
    <dbReference type="NCBI Taxonomy" id="2773457"/>
    <lineage>
        <taxon>Bacteria</taxon>
        <taxon>Pseudomonadati</taxon>
        <taxon>Verrucomicrobiota</taxon>
        <taxon>Opitutia</taxon>
        <taxon>Puniceicoccales</taxon>
        <taxon>Pelagicoccaceae</taxon>
        <taxon>Pelagicoccus</taxon>
    </lineage>
</organism>
<feature type="signal peptide" evidence="1">
    <location>
        <begin position="1"/>
        <end position="25"/>
    </location>
</feature>
<dbReference type="RefSeq" id="WP_191618715.1">
    <property type="nucleotide sequence ID" value="NZ_JACYFG010000051.1"/>
</dbReference>
<dbReference type="InterPro" id="IPR038637">
    <property type="entry name" value="NPCBM_sf"/>
</dbReference>
<dbReference type="Proteomes" id="UP000622317">
    <property type="component" value="Unassembled WGS sequence"/>
</dbReference>
<dbReference type="SUPFAM" id="SSF51445">
    <property type="entry name" value="(Trans)glycosidases"/>
    <property type="match status" value="1"/>
</dbReference>
<evidence type="ECO:0000313" key="3">
    <source>
        <dbReference type="EMBL" id="MBD5781631.1"/>
    </source>
</evidence>
<protein>
    <recommendedName>
        <fullName evidence="2">DUF5722 domain-containing protein</fullName>
    </recommendedName>
</protein>
<reference evidence="3" key="1">
    <citation type="submission" date="2020-09" db="EMBL/GenBank/DDBJ databases">
        <title>Pelagicoccus enzymogenes sp. nov. with an EPS production, isolated from marine sediment.</title>
        <authorList>
            <person name="Feng X."/>
        </authorList>
    </citation>
    <scope>NUCLEOTIDE SEQUENCE</scope>
    <source>
        <strain evidence="3">NFK12</strain>
    </source>
</reference>
<dbReference type="Gene3D" id="2.60.120.1060">
    <property type="entry name" value="NPCBM/NEW2 domain"/>
    <property type="match status" value="1"/>
</dbReference>